<dbReference type="Gene3D" id="1.10.357.10">
    <property type="entry name" value="Tetracycline Repressor, domain 2"/>
    <property type="match status" value="1"/>
</dbReference>
<dbReference type="RefSeq" id="WP_256114816.1">
    <property type="nucleotide sequence ID" value="NZ_WHSB02000001.1"/>
</dbReference>
<sequence>MARMKEFDRDTAVDAAIGVFREHGFEGTSTGMLVEAMKIGRQSLYDTFGDKWQLYCAAVEHYTAGETAEHIAALRGEAKALDGIRAMLARVVDTAGQSCLGIGSICEFGRSRPELSALHQAADLRLKTTARERIVEAQAAGDIDRSLSAAAAADFLFASVAGIRIAGRGGADHAHLQSLSTLALRAVI</sequence>
<proteinExistence type="predicted"/>
<dbReference type="Pfam" id="PF00440">
    <property type="entry name" value="TetR_N"/>
    <property type="match status" value="1"/>
</dbReference>
<evidence type="ECO:0000256" key="4">
    <source>
        <dbReference type="PROSITE-ProRule" id="PRU00335"/>
    </source>
</evidence>
<dbReference type="EMBL" id="WHSB02000001">
    <property type="protein sequence ID" value="MCQ4628745.1"/>
    <property type="molecule type" value="Genomic_DNA"/>
</dbReference>
<name>A0ABT1R0P4_9HYPH</name>
<accession>A0ABT1R0P4</accession>
<dbReference type="InterPro" id="IPR009057">
    <property type="entry name" value="Homeodomain-like_sf"/>
</dbReference>
<evidence type="ECO:0000313" key="7">
    <source>
        <dbReference type="Proteomes" id="UP000996601"/>
    </source>
</evidence>
<feature type="domain" description="HTH tetR-type" evidence="5">
    <location>
        <begin position="6"/>
        <end position="66"/>
    </location>
</feature>
<keyword evidence="7" id="KW-1185">Reference proteome</keyword>
<evidence type="ECO:0000259" key="5">
    <source>
        <dbReference type="PROSITE" id="PS50977"/>
    </source>
</evidence>
<dbReference type="PANTHER" id="PTHR47506">
    <property type="entry name" value="TRANSCRIPTIONAL REGULATORY PROTEIN"/>
    <property type="match status" value="1"/>
</dbReference>
<dbReference type="Proteomes" id="UP000996601">
    <property type="component" value="Unassembled WGS sequence"/>
</dbReference>
<evidence type="ECO:0000256" key="1">
    <source>
        <dbReference type="ARBA" id="ARBA00023015"/>
    </source>
</evidence>
<dbReference type="PROSITE" id="PS50977">
    <property type="entry name" value="HTH_TETR_2"/>
    <property type="match status" value="1"/>
</dbReference>
<feature type="DNA-binding region" description="H-T-H motif" evidence="4">
    <location>
        <begin position="29"/>
        <end position="48"/>
    </location>
</feature>
<dbReference type="SUPFAM" id="SSF46689">
    <property type="entry name" value="Homeodomain-like"/>
    <property type="match status" value="1"/>
</dbReference>
<dbReference type="InterPro" id="IPR036271">
    <property type="entry name" value="Tet_transcr_reg_TetR-rel_C_sf"/>
</dbReference>
<organism evidence="6 7">
    <name type="scientific">Shinella lacus</name>
    <dbReference type="NCBI Taxonomy" id="2654216"/>
    <lineage>
        <taxon>Bacteria</taxon>
        <taxon>Pseudomonadati</taxon>
        <taxon>Pseudomonadota</taxon>
        <taxon>Alphaproteobacteria</taxon>
        <taxon>Hyphomicrobiales</taxon>
        <taxon>Rhizobiaceae</taxon>
        <taxon>Shinella</taxon>
    </lineage>
</organism>
<evidence type="ECO:0000313" key="6">
    <source>
        <dbReference type="EMBL" id="MCQ4628745.1"/>
    </source>
</evidence>
<protein>
    <submittedName>
        <fullName evidence="6">TetR/AcrR family transcriptional regulator</fullName>
    </submittedName>
</protein>
<comment type="caution">
    <text evidence="6">The sequence shown here is derived from an EMBL/GenBank/DDBJ whole genome shotgun (WGS) entry which is preliminary data.</text>
</comment>
<keyword evidence="3" id="KW-0804">Transcription</keyword>
<dbReference type="InterPro" id="IPR001647">
    <property type="entry name" value="HTH_TetR"/>
</dbReference>
<keyword evidence="1" id="KW-0805">Transcription regulation</keyword>
<gene>
    <name evidence="6" type="ORF">GB927_001780</name>
</gene>
<dbReference type="SUPFAM" id="SSF48498">
    <property type="entry name" value="Tetracyclin repressor-like, C-terminal domain"/>
    <property type="match status" value="1"/>
</dbReference>
<evidence type="ECO:0000256" key="2">
    <source>
        <dbReference type="ARBA" id="ARBA00023125"/>
    </source>
</evidence>
<dbReference type="Gene3D" id="1.10.10.60">
    <property type="entry name" value="Homeodomain-like"/>
    <property type="match status" value="1"/>
</dbReference>
<keyword evidence="2 4" id="KW-0238">DNA-binding</keyword>
<reference evidence="6" key="1">
    <citation type="submission" date="2021-07" db="EMBL/GenBank/DDBJ databases">
        <title>Shinella sp. nov., a novel member of the genus Shinella from water.</title>
        <authorList>
            <person name="Deng Y."/>
        </authorList>
    </citation>
    <scope>NUCLEOTIDE SEQUENCE</scope>
    <source>
        <strain evidence="6">CPCC 100929</strain>
    </source>
</reference>
<evidence type="ECO:0000256" key="3">
    <source>
        <dbReference type="ARBA" id="ARBA00023163"/>
    </source>
</evidence>
<dbReference type="PANTHER" id="PTHR47506:SF1">
    <property type="entry name" value="HTH-TYPE TRANSCRIPTIONAL REGULATOR YJDC"/>
    <property type="match status" value="1"/>
</dbReference>